<protein>
    <submittedName>
        <fullName evidence="4">Uncharacterized protein</fullName>
    </submittedName>
</protein>
<dbReference type="SMART" id="SM00028">
    <property type="entry name" value="TPR"/>
    <property type="match status" value="3"/>
</dbReference>
<dbReference type="Gene3D" id="1.25.40.10">
    <property type="entry name" value="Tetratricopeptide repeat domain"/>
    <property type="match status" value="2"/>
</dbReference>
<keyword evidence="1" id="KW-0677">Repeat</keyword>
<feature type="non-terminal residue" evidence="4">
    <location>
        <position position="1"/>
    </location>
</feature>
<dbReference type="EMBL" id="CAJOBD010002604">
    <property type="protein sequence ID" value="CAF3894631.1"/>
    <property type="molecule type" value="Genomic_DNA"/>
</dbReference>
<evidence type="ECO:0000256" key="2">
    <source>
        <dbReference type="ARBA" id="ARBA00022803"/>
    </source>
</evidence>
<dbReference type="Proteomes" id="UP000663836">
    <property type="component" value="Unassembled WGS sequence"/>
</dbReference>
<evidence type="ECO:0000313" key="5">
    <source>
        <dbReference type="Proteomes" id="UP000663836"/>
    </source>
</evidence>
<dbReference type="InterPro" id="IPR011990">
    <property type="entry name" value="TPR-like_helical_dom_sf"/>
</dbReference>
<dbReference type="InterPro" id="IPR019734">
    <property type="entry name" value="TPR_rpt"/>
</dbReference>
<feature type="repeat" description="TPR" evidence="3">
    <location>
        <begin position="373"/>
        <end position="406"/>
    </location>
</feature>
<evidence type="ECO:0000313" key="4">
    <source>
        <dbReference type="EMBL" id="CAF3894631.1"/>
    </source>
</evidence>
<proteinExistence type="predicted"/>
<dbReference type="PANTHER" id="PTHR45641">
    <property type="entry name" value="TETRATRICOPEPTIDE REPEAT PROTEIN (AFU_ORTHOLOGUE AFUA_6G03870)"/>
    <property type="match status" value="1"/>
</dbReference>
<comment type="caution">
    <text evidence="4">The sequence shown here is derived from an EMBL/GenBank/DDBJ whole genome shotgun (WGS) entry which is preliminary data.</text>
</comment>
<dbReference type="Pfam" id="PF13424">
    <property type="entry name" value="TPR_12"/>
    <property type="match status" value="1"/>
</dbReference>
<dbReference type="AlphaFoldDB" id="A0A819GZ34"/>
<evidence type="ECO:0000256" key="3">
    <source>
        <dbReference type="PROSITE-ProRule" id="PRU00339"/>
    </source>
</evidence>
<keyword evidence="2 3" id="KW-0802">TPR repeat</keyword>
<name>A0A819GZ34_9BILA</name>
<reference evidence="4" key="1">
    <citation type="submission" date="2021-02" db="EMBL/GenBank/DDBJ databases">
        <authorList>
            <person name="Nowell W R."/>
        </authorList>
    </citation>
    <scope>NUCLEOTIDE SEQUENCE</scope>
</reference>
<gene>
    <name evidence="4" type="ORF">JBS370_LOCUS20548</name>
</gene>
<evidence type="ECO:0000256" key="1">
    <source>
        <dbReference type="ARBA" id="ARBA00022737"/>
    </source>
</evidence>
<accession>A0A819GZ34</accession>
<dbReference type="PROSITE" id="PS50005">
    <property type="entry name" value="TPR"/>
    <property type="match status" value="1"/>
</dbReference>
<organism evidence="4 5">
    <name type="scientific">Rotaria sordida</name>
    <dbReference type="NCBI Taxonomy" id="392033"/>
    <lineage>
        <taxon>Eukaryota</taxon>
        <taxon>Metazoa</taxon>
        <taxon>Spiralia</taxon>
        <taxon>Gnathifera</taxon>
        <taxon>Rotifera</taxon>
        <taxon>Eurotatoria</taxon>
        <taxon>Bdelloidea</taxon>
        <taxon>Philodinida</taxon>
        <taxon>Philodinidae</taxon>
        <taxon>Rotaria</taxon>
    </lineage>
</organism>
<sequence length="438" mass="50734">FDSCDECLGYVTGNENQRLILIVSLEFGEKVISIIHDLPQLTECYILSPGAKENARWTLQYEKVKEIIIDINGLIKKLTEKAQIEKGLKGTSDDLHEKMLMHIYSKVKTGNITTQQQRNERNAKFMYFLLLIDILLKILRLDTKAKEELIECSKEFYGENVKELKTIDEFKDSIEEVSFDEHNCMAFAQLSLREKDDFELKEIMDRVKEDIGDDIIGLGYLLTLQDKFDTARRCFEQFLNEPAIDDFDKSQCYRGLGSIEFYLENYNGALNYYQTALEFIMKVDPNDRESIAEAHRCIAEVHQWMDNAELAFYHADEAKRHLSDDTLEMARIYSIKANIICRNSKLPFDALDYYRKVLAIRLCFLPEDHPDLGITYNNMGAVHSDIGEYELALEAFLHSLDIKRKALSPGHHSIQETETNIHVIEEMLVIDEDTSDDD</sequence>
<dbReference type="SUPFAM" id="SSF48452">
    <property type="entry name" value="TPR-like"/>
    <property type="match status" value="1"/>
</dbReference>
<dbReference type="PANTHER" id="PTHR45641:SF19">
    <property type="entry name" value="NEPHROCYSTIN-3"/>
    <property type="match status" value="1"/>
</dbReference>